<keyword evidence="4" id="KW-1185">Reference proteome</keyword>
<dbReference type="STRING" id="1835702.A0A1F5LVG6"/>
<reference evidence="3 4" key="1">
    <citation type="journal article" date="2016" name="Sci. Rep.">
        <title>Penicillium arizonense, a new, genome sequenced fungal species, reveals a high chemical diversity in secreted metabolites.</title>
        <authorList>
            <person name="Grijseels S."/>
            <person name="Nielsen J.C."/>
            <person name="Randelovic M."/>
            <person name="Nielsen J."/>
            <person name="Nielsen K.F."/>
            <person name="Workman M."/>
            <person name="Frisvad J.C."/>
        </authorList>
    </citation>
    <scope>NUCLEOTIDE SEQUENCE [LARGE SCALE GENOMIC DNA]</scope>
    <source>
        <strain evidence="3 4">CBS 141311</strain>
    </source>
</reference>
<evidence type="ECO:0000313" key="3">
    <source>
        <dbReference type="EMBL" id="OGE56939.1"/>
    </source>
</evidence>
<feature type="compositionally biased region" description="Polar residues" evidence="1">
    <location>
        <begin position="256"/>
        <end position="269"/>
    </location>
</feature>
<dbReference type="GO" id="GO:0051017">
    <property type="term" value="P:actin filament bundle assembly"/>
    <property type="evidence" value="ECO:0007669"/>
    <property type="project" value="TreeGrafter"/>
</dbReference>
<evidence type="ECO:0000313" key="4">
    <source>
        <dbReference type="Proteomes" id="UP000177622"/>
    </source>
</evidence>
<feature type="region of interest" description="Disordered" evidence="1">
    <location>
        <begin position="245"/>
        <end position="290"/>
    </location>
</feature>
<accession>A0A1F5LVG6</accession>
<feature type="compositionally biased region" description="Polar residues" evidence="1">
    <location>
        <begin position="324"/>
        <end position="341"/>
    </location>
</feature>
<feature type="compositionally biased region" description="Low complexity" evidence="1">
    <location>
        <begin position="270"/>
        <end position="284"/>
    </location>
</feature>
<name>A0A1F5LVG6_PENAI</name>
<dbReference type="PANTHER" id="PTHR15629">
    <property type="entry name" value="SH3YL1 PROTEIN"/>
    <property type="match status" value="1"/>
</dbReference>
<dbReference type="CDD" id="cd11525">
    <property type="entry name" value="SYLF_SH3YL1_like"/>
    <property type="match status" value="1"/>
</dbReference>
<feature type="compositionally biased region" description="Basic and acidic residues" evidence="1">
    <location>
        <begin position="361"/>
        <end position="393"/>
    </location>
</feature>
<dbReference type="GO" id="GO:0030479">
    <property type="term" value="C:actin cortical patch"/>
    <property type="evidence" value="ECO:0007669"/>
    <property type="project" value="TreeGrafter"/>
</dbReference>
<protein>
    <recommendedName>
        <fullName evidence="2">Ysc84 actin-binding domain-containing protein</fullName>
    </recommendedName>
</protein>
<feature type="domain" description="Ysc84 actin-binding" evidence="2">
    <location>
        <begin position="112"/>
        <end position="235"/>
    </location>
</feature>
<dbReference type="RefSeq" id="XP_022492366.1">
    <property type="nucleotide sequence ID" value="XM_022627814.1"/>
</dbReference>
<sequence>MTGVGTIHTSSLTKSEQETTAYTMKNPLHNPLPASLSSECKKAAAILESFINPKLKIDGQIPRKVFKGAKGIAIFTALRAGFLGSARFGSGLIIARLPDGSWSAPSAMGMGGVGAGGQFGMELTDFVFVLTSDSAVKTFMQAGSLTLGGNISAAFGPIGRSAEAGGVLGVKGGAGVFAYSKTRGLYGGVTVEGGVIAERADANKKFYGRKVRAVELLAGLVPSPPEAGVLMDVLNGDFFLVDGAGAPSSEGPGQLDAQTTGVSVGGSSEQPQSGSAPAAGQAPATERVAEQAPQLPELSNFENLDMVQEPNVQGHLPVVDQGSAAEQNGQRETQPTQSSNSAHDHTWGDTERLASSVQQEPSERANREQAKGKELLPVKPDEPTDGPNIEHAH</sequence>
<dbReference type="PANTHER" id="PTHR15629:SF2">
    <property type="entry name" value="SH3 DOMAIN-CONTAINING YSC84-LIKE PROTEIN 1"/>
    <property type="match status" value="1"/>
</dbReference>
<dbReference type="InterPro" id="IPR051702">
    <property type="entry name" value="SH3_domain_YSC84-like"/>
</dbReference>
<dbReference type="Proteomes" id="UP000177622">
    <property type="component" value="Unassembled WGS sequence"/>
</dbReference>
<gene>
    <name evidence="3" type="ORF">PENARI_c002G09748</name>
</gene>
<dbReference type="EMBL" id="LXJU01000002">
    <property type="protein sequence ID" value="OGE56939.1"/>
    <property type="molecule type" value="Genomic_DNA"/>
</dbReference>
<dbReference type="AlphaFoldDB" id="A0A1F5LVG6"/>
<dbReference type="GeneID" id="34572548"/>
<dbReference type="InterPro" id="IPR033643">
    <property type="entry name" value="SYLF_SH3YL1-like"/>
</dbReference>
<dbReference type="OrthoDB" id="10255128at2759"/>
<dbReference type="GO" id="GO:0051015">
    <property type="term" value="F:actin filament binding"/>
    <property type="evidence" value="ECO:0007669"/>
    <property type="project" value="TreeGrafter"/>
</dbReference>
<organism evidence="3 4">
    <name type="scientific">Penicillium arizonense</name>
    <dbReference type="NCBI Taxonomy" id="1835702"/>
    <lineage>
        <taxon>Eukaryota</taxon>
        <taxon>Fungi</taxon>
        <taxon>Dikarya</taxon>
        <taxon>Ascomycota</taxon>
        <taxon>Pezizomycotina</taxon>
        <taxon>Eurotiomycetes</taxon>
        <taxon>Eurotiomycetidae</taxon>
        <taxon>Eurotiales</taxon>
        <taxon>Aspergillaceae</taxon>
        <taxon>Penicillium</taxon>
    </lineage>
</organism>
<dbReference type="GO" id="GO:0035091">
    <property type="term" value="F:phosphatidylinositol binding"/>
    <property type="evidence" value="ECO:0007669"/>
    <property type="project" value="TreeGrafter"/>
</dbReference>
<dbReference type="InterPro" id="IPR007461">
    <property type="entry name" value="Ysc84_actin-binding"/>
</dbReference>
<feature type="region of interest" description="Disordered" evidence="1">
    <location>
        <begin position="323"/>
        <end position="393"/>
    </location>
</feature>
<comment type="caution">
    <text evidence="3">The sequence shown here is derived from an EMBL/GenBank/DDBJ whole genome shotgun (WGS) entry which is preliminary data.</text>
</comment>
<feature type="compositionally biased region" description="Basic and acidic residues" evidence="1">
    <location>
        <begin position="342"/>
        <end position="352"/>
    </location>
</feature>
<proteinExistence type="predicted"/>
<dbReference type="Pfam" id="PF04366">
    <property type="entry name" value="Ysc84"/>
    <property type="match status" value="1"/>
</dbReference>
<evidence type="ECO:0000256" key="1">
    <source>
        <dbReference type="SAM" id="MobiDB-lite"/>
    </source>
</evidence>
<dbReference type="GO" id="GO:0051666">
    <property type="term" value="P:actin cortical patch localization"/>
    <property type="evidence" value="ECO:0007669"/>
    <property type="project" value="TreeGrafter"/>
</dbReference>
<evidence type="ECO:0000259" key="2">
    <source>
        <dbReference type="Pfam" id="PF04366"/>
    </source>
</evidence>